<evidence type="ECO:0000256" key="5">
    <source>
        <dbReference type="ARBA" id="ARBA00023004"/>
    </source>
</evidence>
<keyword evidence="4 8" id="KW-0560">Oxidoreductase</keyword>
<comment type="cofactor">
    <cofactor evidence="1">
        <name>Fe cation</name>
        <dbReference type="ChEBI" id="CHEBI:24875"/>
    </cofactor>
</comment>
<dbReference type="PRINTS" id="PR01703">
    <property type="entry name" value="MNSODISMTASE"/>
</dbReference>
<comment type="catalytic activity">
    <reaction evidence="6 8">
        <text>2 superoxide + 2 H(+) = H2O2 + O2</text>
        <dbReference type="Rhea" id="RHEA:20696"/>
        <dbReference type="ChEBI" id="CHEBI:15378"/>
        <dbReference type="ChEBI" id="CHEBI:15379"/>
        <dbReference type="ChEBI" id="CHEBI:16240"/>
        <dbReference type="ChEBI" id="CHEBI:18421"/>
        <dbReference type="EC" id="1.15.1.1"/>
    </reaction>
</comment>
<dbReference type="FunFam" id="1.10.287.990:FF:000001">
    <property type="entry name" value="Superoxide dismutase"/>
    <property type="match status" value="1"/>
</dbReference>
<dbReference type="Pfam" id="PF02777">
    <property type="entry name" value="Sod_Fe_C"/>
    <property type="match status" value="1"/>
</dbReference>
<feature type="domain" description="Manganese/iron superoxide dismutase C-terminal" evidence="10">
    <location>
        <begin position="107"/>
        <end position="206"/>
    </location>
</feature>
<dbReference type="InterPro" id="IPR019832">
    <property type="entry name" value="Mn/Fe_SOD_C"/>
</dbReference>
<feature type="binding site" evidence="7">
    <location>
        <position position="177"/>
    </location>
    <ligand>
        <name>Mn(2+)</name>
        <dbReference type="ChEBI" id="CHEBI:29035"/>
    </ligand>
</feature>
<protein>
    <recommendedName>
        <fullName evidence="8">Superoxide dismutase</fullName>
        <ecNumber evidence="8">1.15.1.1</ecNumber>
    </recommendedName>
</protein>
<dbReference type="Proteomes" id="UP000054937">
    <property type="component" value="Unassembled WGS sequence"/>
</dbReference>
<dbReference type="OrthoDB" id="239262at2759"/>
<dbReference type="AlphaFoldDB" id="A0A0V0QU53"/>
<dbReference type="InParanoid" id="A0A0V0QU53"/>
<dbReference type="GO" id="GO:0030145">
    <property type="term" value="F:manganese ion binding"/>
    <property type="evidence" value="ECO:0007669"/>
    <property type="project" value="TreeGrafter"/>
</dbReference>
<name>A0A0V0QU53_PSEPJ</name>
<dbReference type="EMBL" id="LDAU01000104">
    <property type="protein sequence ID" value="KRX05778.1"/>
    <property type="molecule type" value="Genomic_DNA"/>
</dbReference>
<dbReference type="InterPro" id="IPR001189">
    <property type="entry name" value="Mn/Fe_SOD"/>
</dbReference>
<evidence type="ECO:0000256" key="3">
    <source>
        <dbReference type="ARBA" id="ARBA00022723"/>
    </source>
</evidence>
<dbReference type="InterPro" id="IPR036324">
    <property type="entry name" value="Mn/Fe_SOD_N_sf"/>
</dbReference>
<evidence type="ECO:0000259" key="9">
    <source>
        <dbReference type="Pfam" id="PF00081"/>
    </source>
</evidence>
<feature type="binding site" evidence="7">
    <location>
        <position position="173"/>
    </location>
    <ligand>
        <name>Mn(2+)</name>
        <dbReference type="ChEBI" id="CHEBI:29035"/>
    </ligand>
</feature>
<dbReference type="OMA" id="GSYEGWK"/>
<dbReference type="PANTHER" id="PTHR11404:SF6">
    <property type="entry name" value="SUPEROXIDE DISMUTASE [MN], MITOCHONDRIAL"/>
    <property type="match status" value="1"/>
</dbReference>
<sequence>MKNVAKQVLKPAKLPELDYKYSQLAPVLSENQLTFHHAKHHNTYVTNLNNIYQQIEEATQKGDMQKVAQLQPALKFNLGGHLNHSVYWKNLAPTSNGGGKLPDSGSAFAKAVQQQFGGLDQLIEQFKQRALGIQGSGWAWLGYDANNKALRLFDLPNQELPEHQGLVPLLTIDMWEHAFYLDYQNVKAKYLDEIWKVVNWKDVESRYNEATQ</sequence>
<dbReference type="InterPro" id="IPR050265">
    <property type="entry name" value="Fe/Mn_Superoxide_Dismutase"/>
</dbReference>
<feature type="binding site" evidence="7">
    <location>
        <position position="84"/>
    </location>
    <ligand>
        <name>Mn(2+)</name>
        <dbReference type="ChEBI" id="CHEBI:29035"/>
    </ligand>
</feature>
<evidence type="ECO:0000313" key="12">
    <source>
        <dbReference type="Proteomes" id="UP000054937"/>
    </source>
</evidence>
<dbReference type="Gene3D" id="3.55.40.20">
    <property type="entry name" value="Iron/manganese superoxide dismutase, C-terminal domain"/>
    <property type="match status" value="1"/>
</dbReference>
<feature type="binding site" evidence="7">
    <location>
        <position position="36"/>
    </location>
    <ligand>
        <name>Mn(2+)</name>
        <dbReference type="ChEBI" id="CHEBI:29035"/>
    </ligand>
</feature>
<dbReference type="SUPFAM" id="SSF46609">
    <property type="entry name" value="Fe,Mn superoxide dismutase (SOD), N-terminal domain"/>
    <property type="match status" value="1"/>
</dbReference>
<feature type="domain" description="Manganese/iron superoxide dismutase N-terminal" evidence="9">
    <location>
        <begin position="13"/>
        <end position="92"/>
    </location>
</feature>
<dbReference type="GO" id="GO:0005739">
    <property type="term" value="C:mitochondrion"/>
    <property type="evidence" value="ECO:0007669"/>
    <property type="project" value="TreeGrafter"/>
</dbReference>
<accession>A0A0V0QU53</accession>
<dbReference type="PANTHER" id="PTHR11404">
    <property type="entry name" value="SUPEROXIDE DISMUTASE 2"/>
    <property type="match status" value="1"/>
</dbReference>
<dbReference type="GO" id="GO:0004784">
    <property type="term" value="F:superoxide dismutase activity"/>
    <property type="evidence" value="ECO:0007669"/>
    <property type="project" value="UniProtKB-EC"/>
</dbReference>
<evidence type="ECO:0000259" key="10">
    <source>
        <dbReference type="Pfam" id="PF02777"/>
    </source>
</evidence>
<dbReference type="FunCoup" id="A0A0V0QU53">
    <property type="interactions" value="110"/>
</dbReference>
<dbReference type="SUPFAM" id="SSF54719">
    <property type="entry name" value="Fe,Mn superoxide dismutase (SOD), C-terminal domain"/>
    <property type="match status" value="1"/>
</dbReference>
<dbReference type="InterPro" id="IPR036314">
    <property type="entry name" value="SOD_C_sf"/>
</dbReference>
<comment type="function">
    <text evidence="8">Destroys radicals which are normally produced within the cells and which are toxic to biological systems.</text>
</comment>
<gene>
    <name evidence="11" type="ORF">PPERSA_02310</name>
</gene>
<dbReference type="InterPro" id="IPR019833">
    <property type="entry name" value="Mn/Fe_SOD_BS"/>
</dbReference>
<organism evidence="11 12">
    <name type="scientific">Pseudocohnilembus persalinus</name>
    <name type="common">Ciliate</name>
    <dbReference type="NCBI Taxonomy" id="266149"/>
    <lineage>
        <taxon>Eukaryota</taxon>
        <taxon>Sar</taxon>
        <taxon>Alveolata</taxon>
        <taxon>Ciliophora</taxon>
        <taxon>Intramacronucleata</taxon>
        <taxon>Oligohymenophorea</taxon>
        <taxon>Scuticociliatia</taxon>
        <taxon>Philasterida</taxon>
        <taxon>Pseudocohnilembidae</taxon>
        <taxon>Pseudocohnilembus</taxon>
    </lineage>
</organism>
<dbReference type="PIRSF" id="PIRSF000349">
    <property type="entry name" value="SODismutase"/>
    <property type="match status" value="1"/>
</dbReference>
<reference evidence="11 12" key="1">
    <citation type="journal article" date="2015" name="Sci. Rep.">
        <title>Genome of the facultative scuticociliatosis pathogen Pseudocohnilembus persalinus provides insight into its virulence through horizontal gene transfer.</title>
        <authorList>
            <person name="Xiong J."/>
            <person name="Wang G."/>
            <person name="Cheng J."/>
            <person name="Tian M."/>
            <person name="Pan X."/>
            <person name="Warren A."/>
            <person name="Jiang C."/>
            <person name="Yuan D."/>
            <person name="Miao W."/>
        </authorList>
    </citation>
    <scope>NUCLEOTIDE SEQUENCE [LARGE SCALE GENOMIC DNA]</scope>
    <source>
        <strain evidence="11">36N120E</strain>
    </source>
</reference>
<keyword evidence="12" id="KW-1185">Reference proteome</keyword>
<evidence type="ECO:0000313" key="11">
    <source>
        <dbReference type="EMBL" id="KRX05778.1"/>
    </source>
</evidence>
<dbReference type="Pfam" id="PF00081">
    <property type="entry name" value="Sod_Fe_N"/>
    <property type="match status" value="1"/>
</dbReference>
<dbReference type="EC" id="1.15.1.1" evidence="8"/>
<evidence type="ECO:0000256" key="7">
    <source>
        <dbReference type="PIRSR" id="PIRSR000349-1"/>
    </source>
</evidence>
<evidence type="ECO:0000256" key="6">
    <source>
        <dbReference type="ARBA" id="ARBA00049204"/>
    </source>
</evidence>
<keyword evidence="3 7" id="KW-0479">Metal-binding</keyword>
<dbReference type="InterPro" id="IPR019831">
    <property type="entry name" value="Mn/Fe_SOD_N"/>
</dbReference>
<dbReference type="FunFam" id="3.55.40.20:FF:000004">
    <property type="entry name" value="Superoxide dismutase [Fe]"/>
    <property type="match status" value="1"/>
</dbReference>
<dbReference type="Gene3D" id="1.10.287.990">
    <property type="entry name" value="Fe,Mn superoxide dismutase (SOD) domain"/>
    <property type="match status" value="1"/>
</dbReference>
<evidence type="ECO:0000256" key="2">
    <source>
        <dbReference type="ARBA" id="ARBA00008714"/>
    </source>
</evidence>
<dbReference type="PROSITE" id="PS00088">
    <property type="entry name" value="SOD_MN"/>
    <property type="match status" value="1"/>
</dbReference>
<keyword evidence="5" id="KW-0408">Iron</keyword>
<comment type="caution">
    <text evidence="11">The sequence shown here is derived from an EMBL/GenBank/DDBJ whole genome shotgun (WGS) entry which is preliminary data.</text>
</comment>
<proteinExistence type="inferred from homology"/>
<evidence type="ECO:0000256" key="1">
    <source>
        <dbReference type="ARBA" id="ARBA00001962"/>
    </source>
</evidence>
<evidence type="ECO:0000256" key="4">
    <source>
        <dbReference type="ARBA" id="ARBA00023002"/>
    </source>
</evidence>
<evidence type="ECO:0000256" key="8">
    <source>
        <dbReference type="RuleBase" id="RU000414"/>
    </source>
</evidence>
<comment type="similarity">
    <text evidence="2 8">Belongs to the iron/manganese superoxide dismutase family.</text>
</comment>